<dbReference type="EMBL" id="JAUNZN010000003">
    <property type="protein sequence ID" value="KAK4824556.1"/>
    <property type="molecule type" value="Genomic_DNA"/>
</dbReference>
<proteinExistence type="predicted"/>
<accession>A0AAN7PK32</accession>
<keyword evidence="2" id="KW-1185">Reference proteome</keyword>
<organism evidence="1 2">
    <name type="scientific">Mycteria americana</name>
    <name type="common">Wood stork</name>
    <dbReference type="NCBI Taxonomy" id="33587"/>
    <lineage>
        <taxon>Eukaryota</taxon>
        <taxon>Metazoa</taxon>
        <taxon>Chordata</taxon>
        <taxon>Craniata</taxon>
        <taxon>Vertebrata</taxon>
        <taxon>Euteleostomi</taxon>
        <taxon>Archelosauria</taxon>
        <taxon>Archosauria</taxon>
        <taxon>Dinosauria</taxon>
        <taxon>Saurischia</taxon>
        <taxon>Theropoda</taxon>
        <taxon>Coelurosauria</taxon>
        <taxon>Aves</taxon>
        <taxon>Neognathae</taxon>
        <taxon>Neoaves</taxon>
        <taxon>Aequornithes</taxon>
        <taxon>Ciconiiformes</taxon>
        <taxon>Ciconiidae</taxon>
        <taxon>Mycteria</taxon>
    </lineage>
</organism>
<protein>
    <submittedName>
        <fullName evidence="1">Uncharacterized protein</fullName>
    </submittedName>
</protein>
<sequence>MQGEAERAGVAQSGEEKAQGELINMHKYLMEAGGEDYLQELKPYLFVRPNGLYPRAVRELDSVPTRLLSITFENFWRLGEIPENCRKMGVAPVLKKGQIWGIAASLHCLGK</sequence>
<name>A0AAN7PK32_MYCAM</name>
<evidence type="ECO:0000313" key="1">
    <source>
        <dbReference type="EMBL" id="KAK4824556.1"/>
    </source>
</evidence>
<dbReference type="Proteomes" id="UP001333110">
    <property type="component" value="Unassembled WGS sequence"/>
</dbReference>
<evidence type="ECO:0000313" key="2">
    <source>
        <dbReference type="Proteomes" id="UP001333110"/>
    </source>
</evidence>
<gene>
    <name evidence="1" type="ORF">QYF61_016160</name>
</gene>
<dbReference type="AlphaFoldDB" id="A0AAN7PK32"/>
<reference evidence="1 2" key="1">
    <citation type="journal article" date="2023" name="J. Hered.">
        <title>Chromosome-level genome of the wood stork (Mycteria americana) provides insight into avian chromosome evolution.</title>
        <authorList>
            <person name="Flamio R. Jr."/>
            <person name="Ramstad K.M."/>
        </authorList>
    </citation>
    <scope>NUCLEOTIDE SEQUENCE [LARGE SCALE GENOMIC DNA]</scope>
    <source>
        <strain evidence="1">JAX WOST 10</strain>
    </source>
</reference>
<comment type="caution">
    <text evidence="1">The sequence shown here is derived from an EMBL/GenBank/DDBJ whole genome shotgun (WGS) entry which is preliminary data.</text>
</comment>